<dbReference type="InterPro" id="IPR036097">
    <property type="entry name" value="HisK_dim/P_sf"/>
</dbReference>
<dbReference type="GO" id="GO:0005524">
    <property type="term" value="F:ATP binding"/>
    <property type="evidence" value="ECO:0007669"/>
    <property type="project" value="UniProtKB-KW"/>
</dbReference>
<dbReference type="InterPro" id="IPR005467">
    <property type="entry name" value="His_kinase_dom"/>
</dbReference>
<dbReference type="Proteomes" id="UP000663929">
    <property type="component" value="Chromosome"/>
</dbReference>
<dbReference type="CDD" id="cd00082">
    <property type="entry name" value="HisKA"/>
    <property type="match status" value="1"/>
</dbReference>
<dbReference type="RefSeq" id="WP_237381196.1">
    <property type="nucleotide sequence ID" value="NZ_CP071793.1"/>
</dbReference>
<keyword evidence="8" id="KW-1133">Transmembrane helix</keyword>
<dbReference type="Gene3D" id="1.10.287.130">
    <property type="match status" value="1"/>
</dbReference>
<dbReference type="Pfam" id="PF02518">
    <property type="entry name" value="HATPase_c"/>
    <property type="match status" value="1"/>
</dbReference>
<dbReference type="AlphaFoldDB" id="A0A8A4TND5"/>
<evidence type="ECO:0000256" key="6">
    <source>
        <dbReference type="ARBA" id="ARBA00022840"/>
    </source>
</evidence>
<keyword evidence="4" id="KW-0547">Nucleotide-binding</keyword>
<dbReference type="SUPFAM" id="SSF47384">
    <property type="entry name" value="Homodimeric domain of signal transducing histidine kinase"/>
    <property type="match status" value="1"/>
</dbReference>
<reference evidence="10" key="1">
    <citation type="submission" date="2021-03" db="EMBL/GenBank/DDBJ databases">
        <title>Acanthopleuribacteraceae sp. M133.</title>
        <authorList>
            <person name="Wang G."/>
        </authorList>
    </citation>
    <scope>NUCLEOTIDE SEQUENCE</scope>
    <source>
        <strain evidence="10">M133</strain>
    </source>
</reference>
<keyword evidence="5 10" id="KW-0418">Kinase</keyword>
<keyword evidence="11" id="KW-1185">Reference proteome</keyword>
<evidence type="ECO:0000313" key="10">
    <source>
        <dbReference type="EMBL" id="QTD51060.1"/>
    </source>
</evidence>
<dbReference type="PANTHER" id="PTHR42878:SF7">
    <property type="entry name" value="SENSOR HISTIDINE KINASE GLRK"/>
    <property type="match status" value="1"/>
</dbReference>
<feature type="domain" description="Histidine kinase" evidence="9">
    <location>
        <begin position="306"/>
        <end position="512"/>
    </location>
</feature>
<feature type="transmembrane region" description="Helical" evidence="8">
    <location>
        <begin position="6"/>
        <end position="25"/>
    </location>
</feature>
<comment type="catalytic activity">
    <reaction evidence="1">
        <text>ATP + protein L-histidine = ADP + protein N-phospho-L-histidine.</text>
        <dbReference type="EC" id="2.7.13.3"/>
    </reaction>
</comment>
<evidence type="ECO:0000256" key="2">
    <source>
        <dbReference type="ARBA" id="ARBA00012438"/>
    </source>
</evidence>
<accession>A0A8A4TND5</accession>
<evidence type="ECO:0000256" key="1">
    <source>
        <dbReference type="ARBA" id="ARBA00000085"/>
    </source>
</evidence>
<dbReference type="InterPro" id="IPR003594">
    <property type="entry name" value="HATPase_dom"/>
</dbReference>
<dbReference type="GO" id="GO:0030295">
    <property type="term" value="F:protein kinase activator activity"/>
    <property type="evidence" value="ECO:0007669"/>
    <property type="project" value="TreeGrafter"/>
</dbReference>
<dbReference type="SUPFAM" id="SSF55874">
    <property type="entry name" value="ATPase domain of HSP90 chaperone/DNA topoisomerase II/histidine kinase"/>
    <property type="match status" value="1"/>
</dbReference>
<proteinExistence type="predicted"/>
<keyword evidence="7" id="KW-0902">Two-component regulatory system</keyword>
<dbReference type="PANTHER" id="PTHR42878">
    <property type="entry name" value="TWO-COMPONENT HISTIDINE KINASE"/>
    <property type="match status" value="1"/>
</dbReference>
<evidence type="ECO:0000256" key="5">
    <source>
        <dbReference type="ARBA" id="ARBA00022777"/>
    </source>
</evidence>
<keyword evidence="6" id="KW-0067">ATP-binding</keyword>
<dbReference type="GO" id="GO:0000156">
    <property type="term" value="F:phosphorelay response regulator activity"/>
    <property type="evidence" value="ECO:0007669"/>
    <property type="project" value="TreeGrafter"/>
</dbReference>
<feature type="transmembrane region" description="Helical" evidence="8">
    <location>
        <begin position="270"/>
        <end position="290"/>
    </location>
</feature>
<keyword evidence="8" id="KW-0812">Transmembrane</keyword>
<evidence type="ECO:0000256" key="4">
    <source>
        <dbReference type="ARBA" id="ARBA00022741"/>
    </source>
</evidence>
<gene>
    <name evidence="10" type="ORF">J3U87_01205</name>
</gene>
<keyword evidence="8" id="KW-0472">Membrane</keyword>
<evidence type="ECO:0000256" key="3">
    <source>
        <dbReference type="ARBA" id="ARBA00022679"/>
    </source>
</evidence>
<dbReference type="InterPro" id="IPR050351">
    <property type="entry name" value="BphY/WalK/GraS-like"/>
</dbReference>
<dbReference type="InterPro" id="IPR003661">
    <property type="entry name" value="HisK_dim/P_dom"/>
</dbReference>
<dbReference type="PROSITE" id="PS50109">
    <property type="entry name" value="HIS_KIN"/>
    <property type="match status" value="1"/>
</dbReference>
<evidence type="ECO:0000256" key="8">
    <source>
        <dbReference type="SAM" id="Phobius"/>
    </source>
</evidence>
<dbReference type="EC" id="2.7.13.3" evidence="2"/>
<dbReference type="GO" id="GO:0000155">
    <property type="term" value="F:phosphorelay sensor kinase activity"/>
    <property type="evidence" value="ECO:0007669"/>
    <property type="project" value="InterPro"/>
</dbReference>
<dbReference type="EMBL" id="CP071793">
    <property type="protein sequence ID" value="QTD51060.1"/>
    <property type="molecule type" value="Genomic_DNA"/>
</dbReference>
<dbReference type="SMART" id="SM00387">
    <property type="entry name" value="HATPase_c"/>
    <property type="match status" value="1"/>
</dbReference>
<dbReference type="GO" id="GO:0007234">
    <property type="term" value="P:osmosensory signaling via phosphorelay pathway"/>
    <property type="evidence" value="ECO:0007669"/>
    <property type="project" value="TreeGrafter"/>
</dbReference>
<organism evidence="10 11">
    <name type="scientific">Sulfidibacter corallicola</name>
    <dbReference type="NCBI Taxonomy" id="2818388"/>
    <lineage>
        <taxon>Bacteria</taxon>
        <taxon>Pseudomonadati</taxon>
        <taxon>Acidobacteriota</taxon>
        <taxon>Holophagae</taxon>
        <taxon>Acanthopleuribacterales</taxon>
        <taxon>Acanthopleuribacteraceae</taxon>
        <taxon>Sulfidibacter</taxon>
    </lineage>
</organism>
<sequence>MAQTYLNLGKALIILLMAGCPFILIQSLNNQKERLKIDARLRATFRQERENLLSGILSHHFRDNNSTAIQTLRRDHKDQPIEGLEPFFDRETFARYIAYRASPRSAVDELMLRHLRSEDRFYSGMPRRFAGWVELVRQAPLPLSEQDLDRMYRVGSEFWVAKGIHSHQYAFLLEQLPPVWQHRFRLQRQFVGGTINHDPNTFLVRLTEGDREVLTRHAIDDLTALNTSLEALNIGLRMEVRQTWQHYAQLNLTLAPQPLPSDTRLRRSEWIHIGIGLAIELMLLLIFAVLNKYHKVNQFQKQLLAATSHELRTPLAVMRQFAEMLQTKRDQFPSRIQTYHQYILRECLKMQFLVENLLSTAKFEHLSLRPKPTSFDLKPWFEETCTNAQHLSDDWSIDLASASIGVRWDAGLMQQVLVNLLENGRLHAGTNVEVTAQERGDRVVIEVRDFGENPDLRLFSRIQAFKRSDHPETGLGLGLYLCHKIVKAHHGKMSFHLAEPGLRVRLDLPREISEAT</sequence>
<keyword evidence="3" id="KW-0808">Transferase</keyword>
<name>A0A8A4TND5_SULCO</name>
<dbReference type="SMART" id="SM00388">
    <property type="entry name" value="HisKA"/>
    <property type="match status" value="1"/>
</dbReference>
<protein>
    <recommendedName>
        <fullName evidence="2">histidine kinase</fullName>
        <ecNumber evidence="2">2.7.13.3</ecNumber>
    </recommendedName>
</protein>
<evidence type="ECO:0000259" key="9">
    <source>
        <dbReference type="PROSITE" id="PS50109"/>
    </source>
</evidence>
<dbReference type="Pfam" id="PF00512">
    <property type="entry name" value="HisKA"/>
    <property type="match status" value="1"/>
</dbReference>
<dbReference type="InterPro" id="IPR036890">
    <property type="entry name" value="HATPase_C_sf"/>
</dbReference>
<evidence type="ECO:0000256" key="7">
    <source>
        <dbReference type="ARBA" id="ARBA00023012"/>
    </source>
</evidence>
<dbReference type="Gene3D" id="3.30.565.10">
    <property type="entry name" value="Histidine kinase-like ATPase, C-terminal domain"/>
    <property type="match status" value="1"/>
</dbReference>
<evidence type="ECO:0000313" key="11">
    <source>
        <dbReference type="Proteomes" id="UP000663929"/>
    </source>
</evidence>
<dbReference type="KEGG" id="scor:J3U87_01205"/>